<dbReference type="EMBL" id="LGSP01000117">
    <property type="protein sequence ID" value="KNE78954.1"/>
    <property type="molecule type" value="Genomic_DNA"/>
</dbReference>
<accession>A0ACC4W2T4</accession>
<name>A0ACC4W2T4_STRFR</name>
<keyword evidence="2" id="KW-1185">Reference proteome</keyword>
<protein>
    <submittedName>
        <fullName evidence="1">Uncharacterized protein</fullName>
    </submittedName>
</protein>
<gene>
    <name evidence="1" type="ORF">ADZ36_30295</name>
</gene>
<dbReference type="Proteomes" id="UP000037185">
    <property type="component" value="Unassembled WGS sequence"/>
</dbReference>
<comment type="caution">
    <text evidence="1">The sequence shown here is derived from an EMBL/GenBank/DDBJ whole genome shotgun (WGS) entry which is preliminary data.</text>
</comment>
<evidence type="ECO:0000313" key="2">
    <source>
        <dbReference type="Proteomes" id="UP000037185"/>
    </source>
</evidence>
<proteinExistence type="predicted"/>
<sequence length="507" mass="52399">MTQDVIALTPRMPDVKTLLAGLYAGGPDLRVNRAAGGSVVQLCSDDGQVLVSLEAPRYVQVPGETGRLLGVDASADGSVWWTEVRAVSTSGEAGRLAGSVAGRLTAVLGGTTWPRNAAHTGVVTVPAQPSAPTASSVAGGSADEGGSGDAAGVDVLTARAALVIQDRPVVAATTWLTDVLATAARAEREVQILTPPGTRLTLAARTLLARMPARWVLRDEECGYYDGLSGTVLSWRDGREDQGGRFRPVTSGPDDRPRIARAFAAPVRAGSASADASVDHGGGAGLGGGEQQVLLSLRTVHPATGELLLGGALETAWQVLTGAPPAGWSTAEPVNLPWSRRQLTELARGRAREGLPSWITAVGHPERPALATVRVSHTPLGVEEHITLALGYSAGEAPPVDSLRELARALATRHHLATMLGQLRAARADLTTPAHFEPAPVPVSFTLGADAVHELGLDHALRAPAPAPPARLGPPVRPALHYVLGGGGDPAAGGEALQRLYRHLKTA</sequence>
<evidence type="ECO:0000313" key="1">
    <source>
        <dbReference type="EMBL" id="KNE78954.1"/>
    </source>
</evidence>
<reference evidence="1" key="1">
    <citation type="submission" date="2015-07" db="EMBL/GenBank/DDBJ databases">
        <title>Draft genome sequence of Streptomyces fradiae, a resistant strain to nitron-oligomycin.</title>
        <authorList>
            <person name="Vatlin A.A."/>
            <person name="Bekker O.B."/>
            <person name="Danilenko V.N."/>
        </authorList>
    </citation>
    <scope>NUCLEOTIDE SEQUENCE</scope>
    <source>
        <strain evidence="1">Olg1-1</strain>
    </source>
</reference>
<organism evidence="1 2">
    <name type="scientific">Streptomyces fradiae</name>
    <name type="common">Streptomyces roseoflavus</name>
    <dbReference type="NCBI Taxonomy" id="1906"/>
    <lineage>
        <taxon>Bacteria</taxon>
        <taxon>Bacillati</taxon>
        <taxon>Actinomycetota</taxon>
        <taxon>Actinomycetes</taxon>
        <taxon>Kitasatosporales</taxon>
        <taxon>Streptomycetaceae</taxon>
        <taxon>Streptomyces</taxon>
    </lineage>
</organism>